<dbReference type="SUPFAM" id="SSF47384">
    <property type="entry name" value="Homodimeric domain of signal transducing histidine kinase"/>
    <property type="match status" value="1"/>
</dbReference>
<feature type="transmembrane region" description="Helical" evidence="6">
    <location>
        <begin position="12"/>
        <end position="33"/>
    </location>
</feature>
<keyword evidence="3" id="KW-0597">Phosphoprotein</keyword>
<keyword evidence="6" id="KW-0812">Transmembrane</keyword>
<dbReference type="EC" id="2.7.13.3" evidence="2"/>
<evidence type="ECO:0000256" key="4">
    <source>
        <dbReference type="ARBA" id="ARBA00022679"/>
    </source>
</evidence>
<dbReference type="InterPro" id="IPR003594">
    <property type="entry name" value="HATPase_dom"/>
</dbReference>
<dbReference type="Pfam" id="PF02518">
    <property type="entry name" value="HATPase_c"/>
    <property type="match status" value="1"/>
</dbReference>
<dbReference type="InterPro" id="IPR036890">
    <property type="entry name" value="HATPase_C_sf"/>
</dbReference>
<accession>A0A1I3WBE8</accession>
<keyword evidence="6" id="KW-1133">Transmembrane helix</keyword>
<reference evidence="8 9" key="1">
    <citation type="submission" date="2016-10" db="EMBL/GenBank/DDBJ databases">
        <authorList>
            <person name="de Groot N.N."/>
        </authorList>
    </citation>
    <scope>NUCLEOTIDE SEQUENCE [LARGE SCALE GENOMIC DNA]</scope>
    <source>
        <strain evidence="8 9">LMG 23650</strain>
    </source>
</reference>
<sequence length="452" mass="50748">MSRGATRDNYSLYKAIYWLSSLVFIAIISYVAFDFMSAGESLMKDLAPSLDSYSAIERIQIPTERLMIDVVRLPDPHALADLKVTASVVRSRFDVFRTGTRLGDVLAADPVTYQRMLATGDRFNVIAMHLTELQGDISGRERVIDELENFRKTLVHLNNDLYPDQIRHYALIMETTQNQRRLFIYTCIAWSAATMIWGGFFMMLGLKYRRTYKEKEDAIQRKSLFVALFNHELRSPLQSLVGHADNLLEKVNDRPDLASGQSIETEVKAIDRCVETIQARMTTFNQYSRLEAGKVTLIRESVDVHEMVLFVVESLRAVADEKGISILADAEIQNQDFTVDKQGLQQILENIIGNAVKFTTHGNVAVSASVVMPRSHERCLQIRVTDTGIGMTAAEQEKIFDPFFRAERTGGIGGVGLGLAMVKFLVDIMGGDIRVSSKIHEGTEVTVRIPVA</sequence>
<keyword evidence="9" id="KW-1185">Reference proteome</keyword>
<dbReference type="PROSITE" id="PS50109">
    <property type="entry name" value="HIS_KIN"/>
    <property type="match status" value="1"/>
</dbReference>
<evidence type="ECO:0000259" key="7">
    <source>
        <dbReference type="PROSITE" id="PS50109"/>
    </source>
</evidence>
<dbReference type="PANTHER" id="PTHR43047">
    <property type="entry name" value="TWO-COMPONENT HISTIDINE PROTEIN KINASE"/>
    <property type="match status" value="1"/>
</dbReference>
<dbReference type="Proteomes" id="UP000199548">
    <property type="component" value="Unassembled WGS sequence"/>
</dbReference>
<dbReference type="GO" id="GO:0000155">
    <property type="term" value="F:phosphorelay sensor kinase activity"/>
    <property type="evidence" value="ECO:0007669"/>
    <property type="project" value="InterPro"/>
</dbReference>
<feature type="domain" description="Histidine kinase" evidence="7">
    <location>
        <begin position="228"/>
        <end position="452"/>
    </location>
</feature>
<dbReference type="Gene3D" id="1.10.287.130">
    <property type="match status" value="1"/>
</dbReference>
<dbReference type="SMART" id="SM00387">
    <property type="entry name" value="HATPase_c"/>
    <property type="match status" value="1"/>
</dbReference>
<dbReference type="STRING" id="420953.SAMN05192543_11711"/>
<feature type="transmembrane region" description="Helical" evidence="6">
    <location>
        <begin position="182"/>
        <end position="206"/>
    </location>
</feature>
<dbReference type="SMART" id="SM00388">
    <property type="entry name" value="HisKA"/>
    <property type="match status" value="1"/>
</dbReference>
<dbReference type="PRINTS" id="PR00344">
    <property type="entry name" value="BCTRLSENSOR"/>
</dbReference>
<evidence type="ECO:0000256" key="5">
    <source>
        <dbReference type="ARBA" id="ARBA00022777"/>
    </source>
</evidence>
<dbReference type="GO" id="GO:0005886">
    <property type="term" value="C:plasma membrane"/>
    <property type="evidence" value="ECO:0007669"/>
    <property type="project" value="TreeGrafter"/>
</dbReference>
<keyword evidence="5 8" id="KW-0418">Kinase</keyword>
<organism evidence="8 9">
    <name type="scientific">Paraburkholderia megapolitana</name>
    <dbReference type="NCBI Taxonomy" id="420953"/>
    <lineage>
        <taxon>Bacteria</taxon>
        <taxon>Pseudomonadati</taxon>
        <taxon>Pseudomonadota</taxon>
        <taxon>Betaproteobacteria</taxon>
        <taxon>Burkholderiales</taxon>
        <taxon>Burkholderiaceae</taxon>
        <taxon>Paraburkholderia</taxon>
    </lineage>
</organism>
<dbReference type="EMBL" id="FOQU01000017">
    <property type="protein sequence ID" value="SFK03771.1"/>
    <property type="molecule type" value="Genomic_DNA"/>
</dbReference>
<comment type="catalytic activity">
    <reaction evidence="1">
        <text>ATP + protein L-histidine = ADP + protein N-phospho-L-histidine.</text>
        <dbReference type="EC" id="2.7.13.3"/>
    </reaction>
</comment>
<evidence type="ECO:0000256" key="2">
    <source>
        <dbReference type="ARBA" id="ARBA00012438"/>
    </source>
</evidence>
<dbReference type="CDD" id="cd00082">
    <property type="entry name" value="HisKA"/>
    <property type="match status" value="1"/>
</dbReference>
<evidence type="ECO:0000256" key="3">
    <source>
        <dbReference type="ARBA" id="ARBA00022553"/>
    </source>
</evidence>
<protein>
    <recommendedName>
        <fullName evidence="2">histidine kinase</fullName>
        <ecNumber evidence="2">2.7.13.3</ecNumber>
    </recommendedName>
</protein>
<dbReference type="GO" id="GO:0009927">
    <property type="term" value="F:histidine phosphotransfer kinase activity"/>
    <property type="evidence" value="ECO:0007669"/>
    <property type="project" value="TreeGrafter"/>
</dbReference>
<gene>
    <name evidence="8" type="ORF">SAMN05192543_11711</name>
</gene>
<dbReference type="Gene3D" id="3.30.565.10">
    <property type="entry name" value="Histidine kinase-like ATPase, C-terminal domain"/>
    <property type="match status" value="1"/>
</dbReference>
<evidence type="ECO:0000313" key="8">
    <source>
        <dbReference type="EMBL" id="SFK03771.1"/>
    </source>
</evidence>
<dbReference type="AlphaFoldDB" id="A0A1I3WBE8"/>
<keyword evidence="4" id="KW-0808">Transferase</keyword>
<keyword evidence="6" id="KW-0472">Membrane</keyword>
<dbReference type="InterPro" id="IPR004358">
    <property type="entry name" value="Sig_transdc_His_kin-like_C"/>
</dbReference>
<dbReference type="SUPFAM" id="SSF55874">
    <property type="entry name" value="ATPase domain of HSP90 chaperone/DNA topoisomerase II/histidine kinase"/>
    <property type="match status" value="1"/>
</dbReference>
<dbReference type="PANTHER" id="PTHR43047:SF72">
    <property type="entry name" value="OSMOSENSING HISTIDINE PROTEIN KINASE SLN1"/>
    <property type="match status" value="1"/>
</dbReference>
<evidence type="ECO:0000256" key="6">
    <source>
        <dbReference type="SAM" id="Phobius"/>
    </source>
</evidence>
<evidence type="ECO:0000313" key="9">
    <source>
        <dbReference type="Proteomes" id="UP000199548"/>
    </source>
</evidence>
<proteinExistence type="predicted"/>
<dbReference type="InterPro" id="IPR036097">
    <property type="entry name" value="HisK_dim/P_sf"/>
</dbReference>
<dbReference type="InterPro" id="IPR003661">
    <property type="entry name" value="HisK_dim/P_dom"/>
</dbReference>
<evidence type="ECO:0000256" key="1">
    <source>
        <dbReference type="ARBA" id="ARBA00000085"/>
    </source>
</evidence>
<dbReference type="InterPro" id="IPR005467">
    <property type="entry name" value="His_kinase_dom"/>
</dbReference>
<name>A0A1I3WBE8_9BURK</name>